<dbReference type="AlphaFoldDB" id="A0A9D3WRV3"/>
<proteinExistence type="predicted"/>
<dbReference type="Proteomes" id="UP000827986">
    <property type="component" value="Unassembled WGS sequence"/>
</dbReference>
<sequence>MARLARPSSSTCKGPLSLCNCEQAGAGPRGDSSLAEGSNWPWDSVAPAAPFTPLQEPWPQMRFCSLHNMERQLLPAREEPPCRSACGPSSAPSPALPGPGSTHWACLRSLHLDLSI</sequence>
<organism evidence="2 3">
    <name type="scientific">Mauremys mutica</name>
    <name type="common">yellowpond turtle</name>
    <dbReference type="NCBI Taxonomy" id="74926"/>
    <lineage>
        <taxon>Eukaryota</taxon>
        <taxon>Metazoa</taxon>
        <taxon>Chordata</taxon>
        <taxon>Craniata</taxon>
        <taxon>Vertebrata</taxon>
        <taxon>Euteleostomi</taxon>
        <taxon>Archelosauria</taxon>
        <taxon>Testudinata</taxon>
        <taxon>Testudines</taxon>
        <taxon>Cryptodira</taxon>
        <taxon>Durocryptodira</taxon>
        <taxon>Testudinoidea</taxon>
        <taxon>Geoemydidae</taxon>
        <taxon>Geoemydinae</taxon>
        <taxon>Mauremys</taxon>
    </lineage>
</organism>
<keyword evidence="3" id="KW-1185">Reference proteome</keyword>
<evidence type="ECO:0000313" key="2">
    <source>
        <dbReference type="EMBL" id="KAH1166052.1"/>
    </source>
</evidence>
<feature type="compositionally biased region" description="Low complexity" evidence="1">
    <location>
        <begin position="82"/>
        <end position="100"/>
    </location>
</feature>
<dbReference type="EMBL" id="JAHDVG010000487">
    <property type="protein sequence ID" value="KAH1166052.1"/>
    <property type="molecule type" value="Genomic_DNA"/>
</dbReference>
<comment type="caution">
    <text evidence="2">The sequence shown here is derived from an EMBL/GenBank/DDBJ whole genome shotgun (WGS) entry which is preliminary data.</text>
</comment>
<feature type="region of interest" description="Disordered" evidence="1">
    <location>
        <begin position="79"/>
        <end position="100"/>
    </location>
</feature>
<reference evidence="2" key="1">
    <citation type="submission" date="2021-09" db="EMBL/GenBank/DDBJ databases">
        <title>The genome of Mauremys mutica provides insights into the evolution of semi-aquatic lifestyle.</title>
        <authorList>
            <person name="Gong S."/>
            <person name="Gao Y."/>
        </authorList>
    </citation>
    <scope>NUCLEOTIDE SEQUENCE</scope>
    <source>
        <strain evidence="2">MM-2020</strain>
        <tissue evidence="2">Muscle</tissue>
    </source>
</reference>
<gene>
    <name evidence="2" type="ORF">KIL84_015224</name>
</gene>
<evidence type="ECO:0000256" key="1">
    <source>
        <dbReference type="SAM" id="MobiDB-lite"/>
    </source>
</evidence>
<evidence type="ECO:0000313" key="3">
    <source>
        <dbReference type="Proteomes" id="UP000827986"/>
    </source>
</evidence>
<name>A0A9D3WRV3_9SAUR</name>
<protein>
    <submittedName>
        <fullName evidence="2">Uncharacterized protein</fullName>
    </submittedName>
</protein>
<accession>A0A9D3WRV3</accession>